<dbReference type="EMBL" id="BLPF01000002">
    <property type="protein sequence ID" value="GFJ81480.1"/>
    <property type="molecule type" value="Genomic_DNA"/>
</dbReference>
<gene>
    <name evidence="2" type="ORF">Phou_056600</name>
</gene>
<accession>A0A6V8KDG6</accession>
<evidence type="ECO:0000313" key="2">
    <source>
        <dbReference type="EMBL" id="GFJ81480.1"/>
    </source>
</evidence>
<feature type="region of interest" description="Disordered" evidence="1">
    <location>
        <begin position="45"/>
        <end position="75"/>
    </location>
</feature>
<evidence type="ECO:0000313" key="3">
    <source>
        <dbReference type="Proteomes" id="UP000482800"/>
    </source>
</evidence>
<reference evidence="2 3" key="1">
    <citation type="submission" date="2020-03" db="EMBL/GenBank/DDBJ databases">
        <title>Whole genome shotgun sequence of Phytohabitans houttuyneae NBRC 108639.</title>
        <authorList>
            <person name="Komaki H."/>
            <person name="Tamura T."/>
        </authorList>
    </citation>
    <scope>NUCLEOTIDE SEQUENCE [LARGE SCALE GENOMIC DNA]</scope>
    <source>
        <strain evidence="2 3">NBRC 108639</strain>
    </source>
</reference>
<reference evidence="2 3" key="2">
    <citation type="submission" date="2020-03" db="EMBL/GenBank/DDBJ databases">
        <authorList>
            <person name="Ichikawa N."/>
            <person name="Kimura A."/>
            <person name="Kitahashi Y."/>
            <person name="Uohara A."/>
        </authorList>
    </citation>
    <scope>NUCLEOTIDE SEQUENCE [LARGE SCALE GENOMIC DNA]</scope>
    <source>
        <strain evidence="2 3">NBRC 108639</strain>
    </source>
</reference>
<dbReference type="SUPFAM" id="SSF51197">
    <property type="entry name" value="Clavaminate synthase-like"/>
    <property type="match status" value="1"/>
</dbReference>
<evidence type="ECO:0008006" key="4">
    <source>
        <dbReference type="Google" id="ProtNLM"/>
    </source>
</evidence>
<dbReference type="Gene3D" id="2.60.120.620">
    <property type="entry name" value="q2cbj1_9rhob like domain"/>
    <property type="match status" value="1"/>
</dbReference>
<organism evidence="2 3">
    <name type="scientific">Phytohabitans houttuyneae</name>
    <dbReference type="NCBI Taxonomy" id="1076126"/>
    <lineage>
        <taxon>Bacteria</taxon>
        <taxon>Bacillati</taxon>
        <taxon>Actinomycetota</taxon>
        <taxon>Actinomycetes</taxon>
        <taxon>Micromonosporales</taxon>
        <taxon>Micromonosporaceae</taxon>
    </lineage>
</organism>
<dbReference type="AlphaFoldDB" id="A0A6V8KDG6"/>
<dbReference type="Proteomes" id="UP000482800">
    <property type="component" value="Unassembled WGS sequence"/>
</dbReference>
<feature type="compositionally biased region" description="Low complexity" evidence="1">
    <location>
        <begin position="61"/>
        <end position="75"/>
    </location>
</feature>
<proteinExistence type="predicted"/>
<sequence length="75" mass="8167">MELEDAARAWQTDGFVILPGFLPAEELKPAVGELDLLFRLPRASTTAPTHAATFHRRRPARSSPSSRAPSIEAPS</sequence>
<comment type="caution">
    <text evidence="2">The sequence shown here is derived from an EMBL/GenBank/DDBJ whole genome shotgun (WGS) entry which is preliminary data.</text>
</comment>
<keyword evidence="3" id="KW-1185">Reference proteome</keyword>
<name>A0A6V8KDG6_9ACTN</name>
<protein>
    <recommendedName>
        <fullName evidence="4">Phytanoyl-CoA dioxygenase family protein</fullName>
    </recommendedName>
</protein>
<evidence type="ECO:0000256" key="1">
    <source>
        <dbReference type="SAM" id="MobiDB-lite"/>
    </source>
</evidence>
<dbReference type="RefSeq" id="WP_173060746.1">
    <property type="nucleotide sequence ID" value="NZ_BLPF01000002.1"/>
</dbReference>